<dbReference type="PANTHER" id="PTHR33091">
    <property type="entry name" value="PROTEIN, PUTATIVE, EXPRESSED-RELATED"/>
    <property type="match status" value="1"/>
</dbReference>
<dbReference type="InterPro" id="IPR000864">
    <property type="entry name" value="Prot_inh_pot1"/>
</dbReference>
<dbReference type="GO" id="GO:0009611">
    <property type="term" value="P:response to wounding"/>
    <property type="evidence" value="ECO:0007669"/>
    <property type="project" value="InterPro"/>
</dbReference>
<keyword evidence="6" id="KW-1185">Reference proteome</keyword>
<sequence length="305" mass="33798">MRARGHLNGGRRSRHRSSPHELTGVGVGTGTHLVSWARAQRPPTTLPPWLRREICSHRTKASWNISVLNSCGLTCSTLTAGTPKPGPGWSESARSLLDKESRTSRVQPTDVLQFSICVLHEFLENTRFGFVCTHQLARSPLREFPGPTCMLAMTNSIHSRIRFGRHGFKFNFPAVACAHKALNKTCCCPINTIQLTFTKHYPSNIQEEAAFEVLTSCEIKICRYISLKKMSSSAVGDGKGCDATPKTEWPELVGSTIKEATEKINAERPDLNVEPVPVGTIVPQDFDPKRVRLWVDTVAEVPRIG</sequence>
<comment type="caution">
    <text evidence="5">The sequence shown here is derived from an EMBL/GenBank/DDBJ whole genome shotgun (WGS) entry which is preliminary data.</text>
</comment>
<organism evidence="5 6">
    <name type="scientific">Panicum virgatum</name>
    <name type="common">Blackwell switchgrass</name>
    <dbReference type="NCBI Taxonomy" id="38727"/>
    <lineage>
        <taxon>Eukaryota</taxon>
        <taxon>Viridiplantae</taxon>
        <taxon>Streptophyta</taxon>
        <taxon>Embryophyta</taxon>
        <taxon>Tracheophyta</taxon>
        <taxon>Spermatophyta</taxon>
        <taxon>Magnoliopsida</taxon>
        <taxon>Liliopsida</taxon>
        <taxon>Poales</taxon>
        <taxon>Poaceae</taxon>
        <taxon>PACMAD clade</taxon>
        <taxon>Panicoideae</taxon>
        <taxon>Panicodae</taxon>
        <taxon>Paniceae</taxon>
        <taxon>Panicinae</taxon>
        <taxon>Panicum</taxon>
        <taxon>Panicum sect. Hiantes</taxon>
    </lineage>
</organism>
<evidence type="ECO:0000256" key="2">
    <source>
        <dbReference type="ARBA" id="ARBA00022690"/>
    </source>
</evidence>
<evidence type="ECO:0000256" key="3">
    <source>
        <dbReference type="ARBA" id="ARBA00022900"/>
    </source>
</evidence>
<dbReference type="Proteomes" id="UP000823388">
    <property type="component" value="Chromosome 4N"/>
</dbReference>
<evidence type="ECO:0000313" key="5">
    <source>
        <dbReference type="EMBL" id="KAG2605050.1"/>
    </source>
</evidence>
<protein>
    <submittedName>
        <fullName evidence="5">Uncharacterized protein</fullName>
    </submittedName>
</protein>
<dbReference type="PRINTS" id="PR00292">
    <property type="entry name" value="POTATOINHBTR"/>
</dbReference>
<dbReference type="AlphaFoldDB" id="A0A8T0T1W3"/>
<keyword evidence="3" id="KW-0722">Serine protease inhibitor</keyword>
<reference evidence="5" key="1">
    <citation type="submission" date="2020-05" db="EMBL/GenBank/DDBJ databases">
        <title>WGS assembly of Panicum virgatum.</title>
        <authorList>
            <person name="Lovell J.T."/>
            <person name="Jenkins J."/>
            <person name="Shu S."/>
            <person name="Juenger T.E."/>
            <person name="Schmutz J."/>
        </authorList>
    </citation>
    <scope>NUCLEOTIDE SEQUENCE</scope>
    <source>
        <strain evidence="5">AP13</strain>
    </source>
</reference>
<evidence type="ECO:0000256" key="4">
    <source>
        <dbReference type="SAM" id="MobiDB-lite"/>
    </source>
</evidence>
<gene>
    <name evidence="5" type="ORF">PVAP13_4NG121119</name>
</gene>
<evidence type="ECO:0000256" key="1">
    <source>
        <dbReference type="ARBA" id="ARBA00008210"/>
    </source>
</evidence>
<name>A0A8T0T1W3_PANVG</name>
<dbReference type="EMBL" id="CM029044">
    <property type="protein sequence ID" value="KAG2605050.1"/>
    <property type="molecule type" value="Genomic_DNA"/>
</dbReference>
<dbReference type="SUPFAM" id="SSF54654">
    <property type="entry name" value="CI-2 family of serine protease inhibitors"/>
    <property type="match status" value="1"/>
</dbReference>
<dbReference type="Pfam" id="PF00280">
    <property type="entry name" value="potato_inhibit"/>
    <property type="match status" value="1"/>
</dbReference>
<accession>A0A8T0T1W3</accession>
<dbReference type="Gene3D" id="3.30.10.10">
    <property type="entry name" value="Trypsin Inhibitor V, subunit A"/>
    <property type="match status" value="1"/>
</dbReference>
<feature type="region of interest" description="Disordered" evidence="4">
    <location>
        <begin position="1"/>
        <end position="27"/>
    </location>
</feature>
<comment type="similarity">
    <text evidence="1">Belongs to the protease inhibitor I13 (potato type I serine protease inhibitor) family.</text>
</comment>
<feature type="region of interest" description="Disordered" evidence="4">
    <location>
        <begin position="82"/>
        <end position="102"/>
    </location>
</feature>
<dbReference type="InterPro" id="IPR036354">
    <property type="entry name" value="Prot_inh_pot1_sf"/>
</dbReference>
<keyword evidence="2" id="KW-0646">Protease inhibitor</keyword>
<evidence type="ECO:0000313" key="6">
    <source>
        <dbReference type="Proteomes" id="UP000823388"/>
    </source>
</evidence>
<feature type="compositionally biased region" description="Basic residues" evidence="4">
    <location>
        <begin position="1"/>
        <end position="17"/>
    </location>
</feature>
<dbReference type="GO" id="GO:0004867">
    <property type="term" value="F:serine-type endopeptidase inhibitor activity"/>
    <property type="evidence" value="ECO:0007669"/>
    <property type="project" value="UniProtKB-KW"/>
</dbReference>
<proteinExistence type="inferred from homology"/>
<dbReference type="PANTHER" id="PTHR33091:SF108">
    <property type="entry name" value="OS01G0615050 PROTEIN"/>
    <property type="match status" value="1"/>
</dbReference>